<dbReference type="SUPFAM" id="SSF56281">
    <property type="entry name" value="Metallo-hydrolase/oxidoreductase"/>
    <property type="match status" value="1"/>
</dbReference>
<dbReference type="PANTHER" id="PTHR13754:SF13">
    <property type="entry name" value="METALLO-BETA-LACTAMASE SUPERFAMILY PROTEIN (AFU_ORTHOLOGUE AFUA_3G07630)"/>
    <property type="match status" value="1"/>
</dbReference>
<dbReference type="Gene3D" id="3.60.15.10">
    <property type="entry name" value="Ribonuclease Z/Hydroxyacylglutathione hydrolase-like"/>
    <property type="match status" value="1"/>
</dbReference>
<dbReference type="EMBL" id="CP046377">
    <property type="protein sequence ID" value="QHQ24180.1"/>
    <property type="molecule type" value="Genomic_DNA"/>
</dbReference>
<dbReference type="SMART" id="SM00849">
    <property type="entry name" value="Lactamase_B"/>
    <property type="match status" value="1"/>
</dbReference>
<dbReference type="GeneID" id="90769678"/>
<dbReference type="RefSeq" id="WP_039484760.1">
    <property type="nucleotide sequence ID" value="NZ_CP046377.1"/>
</dbReference>
<dbReference type="InterPro" id="IPR036866">
    <property type="entry name" value="RibonucZ/Hydroxyglut_hydro"/>
</dbReference>
<reference evidence="4" key="1">
    <citation type="submission" date="2019-11" db="EMBL/GenBank/DDBJ databases">
        <authorList>
            <person name="Jee S."/>
        </authorList>
    </citation>
    <scope>NUCLEOTIDE SEQUENCE [LARGE SCALE GENOMIC DNA]</scope>
    <source>
        <strain evidence="4">PZ1</strain>
    </source>
</reference>
<dbReference type="AlphaFoldDB" id="A0AAP9LCJ1"/>
<accession>A0AAP9LCJ1</accession>
<dbReference type="CDD" id="cd07713">
    <property type="entry name" value="DHPS-like_MBL-fold"/>
    <property type="match status" value="1"/>
</dbReference>
<name>A0AAP9LCJ1_9GAMM</name>
<organism evidence="3 4">
    <name type="scientific">Pectobacterium parvum</name>
    <dbReference type="NCBI Taxonomy" id="2778550"/>
    <lineage>
        <taxon>Bacteria</taxon>
        <taxon>Pseudomonadati</taxon>
        <taxon>Pseudomonadota</taxon>
        <taxon>Gammaproteobacteria</taxon>
        <taxon>Enterobacterales</taxon>
        <taxon>Pectobacteriaceae</taxon>
        <taxon>Pectobacterium</taxon>
    </lineage>
</organism>
<dbReference type="Proteomes" id="UP001617714">
    <property type="component" value="Unassembled WGS sequence"/>
</dbReference>
<feature type="domain" description="Metallo-beta-lactamase" evidence="1">
    <location>
        <begin position="25"/>
        <end position="186"/>
    </location>
</feature>
<reference evidence="2 5" key="3">
    <citation type="submission" date="2024-10" db="EMBL/GenBank/DDBJ databases">
        <authorList>
            <person name="Lu C.-H."/>
        </authorList>
    </citation>
    <scope>NUCLEOTIDE SEQUENCE [LARGE SCALE GENOMIC DNA]</scope>
    <source>
        <strain evidence="2 5">22QBSP01-2</strain>
    </source>
</reference>
<dbReference type="Proteomes" id="UP000464054">
    <property type="component" value="Chromosome"/>
</dbReference>
<evidence type="ECO:0000259" key="1">
    <source>
        <dbReference type="SMART" id="SM00849"/>
    </source>
</evidence>
<evidence type="ECO:0000313" key="3">
    <source>
        <dbReference type="EMBL" id="QHQ24180.1"/>
    </source>
</evidence>
<dbReference type="GO" id="GO:0016740">
    <property type="term" value="F:transferase activity"/>
    <property type="evidence" value="ECO:0007669"/>
    <property type="project" value="TreeGrafter"/>
</dbReference>
<evidence type="ECO:0000313" key="5">
    <source>
        <dbReference type="Proteomes" id="UP001617714"/>
    </source>
</evidence>
<dbReference type="InterPro" id="IPR001279">
    <property type="entry name" value="Metallo-B-lactamas"/>
</dbReference>
<protein>
    <submittedName>
        <fullName evidence="3">MBL fold metallo-hydrolase</fullName>
    </submittedName>
</protein>
<proteinExistence type="predicted"/>
<reference evidence="3" key="2">
    <citation type="journal article" date="2022" name="Plant Pathol J">
        <title>Comparative Genomic Analysis of Pathogenic Factors of Pectobacterium Species Isolated in South Korea Using Whole-Genome Sequencing.</title>
        <authorList>
            <person name="Jee S."/>
            <person name="Kang I.J."/>
            <person name="Bak G."/>
            <person name="Kang S."/>
            <person name="Lee J."/>
            <person name="Heu S."/>
            <person name="Hwang I."/>
        </authorList>
    </citation>
    <scope>NUCLEOTIDE SEQUENCE</scope>
    <source>
        <strain evidence="3">PZ1</strain>
    </source>
</reference>
<sequence length="266" mass="29662">MTLKMSVLVDNHKAVGADNNLITRPGFSLLLRSGTDSVLFDTGPDDTFLHNAKLMGISLDSLSAVVLSHGHYDHCGGVKWLLDNTKIICHPNINSKRYAALDFMGHIKKVKSLSVNNDYSRFAMQYTRVPFQISEKLIWSGEIKVDNPVAYGYLEKEESVPDYIDDEGALIYLSSKGLVIITGCGHRGIINIVRHCQNITGVRHIHALVGGFHLRRASVMKLLEIRRFLKIINPDFIMGCHCTGHWGRLWLPECSHPATGSEIVIS</sequence>
<dbReference type="EMBL" id="JBIXKD010000008">
    <property type="protein sequence ID" value="MFJ5321556.1"/>
    <property type="molecule type" value="Genomic_DNA"/>
</dbReference>
<dbReference type="PANTHER" id="PTHR13754">
    <property type="entry name" value="METALLO-BETA-LACTAMASE SUPERFAMILY PROTEIN"/>
    <property type="match status" value="1"/>
</dbReference>
<dbReference type="InterPro" id="IPR052926">
    <property type="entry name" value="Metallo-beta-lactamase_dom"/>
</dbReference>
<evidence type="ECO:0000313" key="2">
    <source>
        <dbReference type="EMBL" id="MFJ5321556.1"/>
    </source>
</evidence>
<dbReference type="InterPro" id="IPR041712">
    <property type="entry name" value="DHPS-like_MBL-fold"/>
</dbReference>
<keyword evidence="5" id="KW-1185">Reference proteome</keyword>
<gene>
    <name evidence="2" type="ORF">ACIPSN_09315</name>
    <name evidence="3" type="ORF">GMX10_08900</name>
</gene>
<dbReference type="Pfam" id="PF00753">
    <property type="entry name" value="Lactamase_B"/>
    <property type="match status" value="1"/>
</dbReference>
<evidence type="ECO:0000313" key="4">
    <source>
        <dbReference type="Proteomes" id="UP000464054"/>
    </source>
</evidence>